<feature type="region of interest" description="Disordered" evidence="1">
    <location>
        <begin position="1"/>
        <end position="20"/>
    </location>
</feature>
<evidence type="ECO:0000313" key="3">
    <source>
        <dbReference type="Proteomes" id="UP000295192"/>
    </source>
</evidence>
<comment type="caution">
    <text evidence="2">The sequence shown here is derived from an EMBL/GenBank/DDBJ whole genome shotgun (WGS) entry which is preliminary data.</text>
</comment>
<dbReference type="EMBL" id="LSRL02000514">
    <property type="protein sequence ID" value="TDG40657.1"/>
    <property type="molecule type" value="Genomic_DNA"/>
</dbReference>
<sequence>RSSSSSSSSSGGRGSNCHPASTNCAQAAWPPGCLTAWLPDYLPRKACQQQLQPAERKSNAIYI</sequence>
<gene>
    <name evidence="2" type="ORF">AWZ03_012918</name>
</gene>
<feature type="non-terminal residue" evidence="2">
    <location>
        <position position="1"/>
    </location>
</feature>
<feature type="compositionally biased region" description="Low complexity" evidence="1">
    <location>
        <begin position="1"/>
        <end position="10"/>
    </location>
</feature>
<keyword evidence="3" id="KW-1185">Reference proteome</keyword>
<evidence type="ECO:0000256" key="1">
    <source>
        <dbReference type="SAM" id="MobiDB-lite"/>
    </source>
</evidence>
<organism evidence="2 3">
    <name type="scientific">Drosophila navojoa</name>
    <name type="common">Fruit fly</name>
    <dbReference type="NCBI Taxonomy" id="7232"/>
    <lineage>
        <taxon>Eukaryota</taxon>
        <taxon>Metazoa</taxon>
        <taxon>Ecdysozoa</taxon>
        <taxon>Arthropoda</taxon>
        <taxon>Hexapoda</taxon>
        <taxon>Insecta</taxon>
        <taxon>Pterygota</taxon>
        <taxon>Neoptera</taxon>
        <taxon>Endopterygota</taxon>
        <taxon>Diptera</taxon>
        <taxon>Brachycera</taxon>
        <taxon>Muscomorpha</taxon>
        <taxon>Ephydroidea</taxon>
        <taxon>Drosophilidae</taxon>
        <taxon>Drosophila</taxon>
    </lineage>
</organism>
<proteinExistence type="predicted"/>
<evidence type="ECO:0000313" key="2">
    <source>
        <dbReference type="EMBL" id="TDG40657.1"/>
    </source>
</evidence>
<dbReference type="Proteomes" id="UP000295192">
    <property type="component" value="Unassembled WGS sequence"/>
</dbReference>
<accession>A0A484AVH7</accession>
<name>A0A484AVH7_DRONA</name>
<protein>
    <submittedName>
        <fullName evidence="2">Uncharacterized protein</fullName>
    </submittedName>
</protein>
<dbReference type="AlphaFoldDB" id="A0A484AVH7"/>
<reference evidence="2 3" key="1">
    <citation type="journal article" date="2019" name="J. Hered.">
        <title>An Improved Genome Assembly for Drosophila navojoa, the Basal Species in the mojavensis Cluster.</title>
        <authorList>
            <person name="Vanderlinde T."/>
            <person name="Dupim E.G."/>
            <person name="Nazario-Yepiz N.O."/>
            <person name="Carvalho A.B."/>
        </authorList>
    </citation>
    <scope>NUCLEOTIDE SEQUENCE [LARGE SCALE GENOMIC DNA]</scope>
    <source>
        <strain evidence="2">Navoj_Jal97</strain>
        <tissue evidence="2">Whole organism</tissue>
    </source>
</reference>